<evidence type="ECO:0000313" key="1">
    <source>
        <dbReference type="EMBL" id="GAB0182499.1"/>
    </source>
</evidence>
<dbReference type="EMBL" id="BAAFJT010000002">
    <property type="protein sequence ID" value="GAB0182499.1"/>
    <property type="molecule type" value="Genomic_DNA"/>
</dbReference>
<evidence type="ECO:0000313" key="2">
    <source>
        <dbReference type="Proteomes" id="UP001623348"/>
    </source>
</evidence>
<accession>A0ABC9WCG6</accession>
<keyword evidence="2" id="KW-1185">Reference proteome</keyword>
<proteinExistence type="predicted"/>
<dbReference type="Proteomes" id="UP001623348">
    <property type="component" value="Unassembled WGS sequence"/>
</dbReference>
<gene>
    <name evidence="1" type="ORF">GRJ2_000715200</name>
</gene>
<reference evidence="1 2" key="1">
    <citation type="submission" date="2024-06" db="EMBL/GenBank/DDBJ databases">
        <title>The draft genome of Grus japonensis, version 3.</title>
        <authorList>
            <person name="Nabeshima K."/>
            <person name="Suzuki S."/>
            <person name="Onuma M."/>
        </authorList>
    </citation>
    <scope>NUCLEOTIDE SEQUENCE [LARGE SCALE GENOMIC DNA]</scope>
    <source>
        <strain evidence="1 2">451A</strain>
    </source>
</reference>
<comment type="caution">
    <text evidence="1">The sequence shown here is derived from an EMBL/GenBank/DDBJ whole genome shotgun (WGS) entry which is preliminary data.</text>
</comment>
<protein>
    <submittedName>
        <fullName evidence="1">Uncharacterized protein</fullName>
    </submittedName>
</protein>
<name>A0ABC9WCG6_GRUJA</name>
<sequence>MCQELQRQRPPLPLRGAAAPLRRRARRRWWRRNNSRSRRPSCLAPCAGGCTVTLRSVHYLTGKGRNMELQSLF</sequence>
<dbReference type="AlphaFoldDB" id="A0ABC9WCG6"/>
<organism evidence="1 2">
    <name type="scientific">Grus japonensis</name>
    <name type="common">Japanese crane</name>
    <name type="synonym">Red-crowned crane</name>
    <dbReference type="NCBI Taxonomy" id="30415"/>
    <lineage>
        <taxon>Eukaryota</taxon>
        <taxon>Metazoa</taxon>
        <taxon>Chordata</taxon>
        <taxon>Craniata</taxon>
        <taxon>Vertebrata</taxon>
        <taxon>Euteleostomi</taxon>
        <taxon>Archelosauria</taxon>
        <taxon>Archosauria</taxon>
        <taxon>Dinosauria</taxon>
        <taxon>Saurischia</taxon>
        <taxon>Theropoda</taxon>
        <taxon>Coelurosauria</taxon>
        <taxon>Aves</taxon>
        <taxon>Neognathae</taxon>
        <taxon>Neoaves</taxon>
        <taxon>Gruiformes</taxon>
        <taxon>Gruidae</taxon>
        <taxon>Grus</taxon>
    </lineage>
</organism>